<evidence type="ECO:0000259" key="2">
    <source>
        <dbReference type="Pfam" id="PF13609"/>
    </source>
</evidence>
<evidence type="ECO:0000256" key="1">
    <source>
        <dbReference type="SAM" id="SignalP"/>
    </source>
</evidence>
<proteinExistence type="predicted"/>
<evidence type="ECO:0000313" key="4">
    <source>
        <dbReference type="Proteomes" id="UP000578091"/>
    </source>
</evidence>
<feature type="chain" id="PRO_5032825753" description="Porin domain-containing protein" evidence="1">
    <location>
        <begin position="23"/>
        <end position="377"/>
    </location>
</feature>
<dbReference type="AlphaFoldDB" id="A0A853JH91"/>
<dbReference type="Pfam" id="PF13609">
    <property type="entry name" value="Porin_4"/>
    <property type="match status" value="1"/>
</dbReference>
<dbReference type="SUPFAM" id="SSF56935">
    <property type="entry name" value="Porins"/>
    <property type="match status" value="1"/>
</dbReference>
<dbReference type="InterPro" id="IPR033900">
    <property type="entry name" value="Gram_neg_porin_domain"/>
</dbReference>
<dbReference type="EMBL" id="JACCKA010000087">
    <property type="protein sequence ID" value="NZA27949.1"/>
    <property type="molecule type" value="Genomic_DNA"/>
</dbReference>
<protein>
    <recommendedName>
        <fullName evidence="2">Porin domain-containing protein</fullName>
    </recommendedName>
</protein>
<comment type="caution">
    <text evidence="3">The sequence shown here is derived from an EMBL/GenBank/DDBJ whole genome shotgun (WGS) entry which is preliminary data.</text>
</comment>
<organism evidence="3 4">
    <name type="scientific">Luteimonas salinisoli</name>
    <dbReference type="NCBI Taxonomy" id="2752307"/>
    <lineage>
        <taxon>Bacteria</taxon>
        <taxon>Pseudomonadati</taxon>
        <taxon>Pseudomonadota</taxon>
        <taxon>Gammaproteobacteria</taxon>
        <taxon>Lysobacterales</taxon>
        <taxon>Lysobacteraceae</taxon>
        <taxon>Luteimonas</taxon>
    </lineage>
</organism>
<feature type="signal peptide" evidence="1">
    <location>
        <begin position="1"/>
        <end position="22"/>
    </location>
</feature>
<feature type="domain" description="Porin" evidence="2">
    <location>
        <begin position="10"/>
        <end position="360"/>
    </location>
</feature>
<gene>
    <name evidence="3" type="ORF">H0E84_16335</name>
</gene>
<dbReference type="RefSeq" id="WP_180679710.1">
    <property type="nucleotide sequence ID" value="NZ_JACCKA010000087.1"/>
</dbReference>
<evidence type="ECO:0000313" key="3">
    <source>
        <dbReference type="EMBL" id="NZA27949.1"/>
    </source>
</evidence>
<dbReference type="Proteomes" id="UP000578091">
    <property type="component" value="Unassembled WGS sequence"/>
</dbReference>
<reference evidence="3 4" key="1">
    <citation type="submission" date="2020-07" db="EMBL/GenBank/DDBJ databases">
        <title>Luteimonas sp. SJ-92.</title>
        <authorList>
            <person name="Huang X.-X."/>
            <person name="Xu L."/>
            <person name="Sun J.-Q."/>
        </authorList>
    </citation>
    <scope>NUCLEOTIDE SEQUENCE [LARGE SCALE GENOMIC DNA]</scope>
    <source>
        <strain evidence="3 4">SJ-92</strain>
    </source>
</reference>
<keyword evidence="4" id="KW-1185">Reference proteome</keyword>
<sequence>MKQILATAILAALGLAAAPASAEVRFSGFGQVVAGKTTDDGGYPGSNYDSDIDFAEESLFGLQINADISERIEAVAQIIGTGDDGFDAELAWAYANIRLDHGFSTKVGRQRSAFYRYSDFLDVGYAYPWMRPPTAVYNLGLDTLDGVTVSHAANFGSWYSHLQVQYGGYDGELNNAGALPVETRNQAGFAWEMEYDEWLSLRAAWFRSDFSAHIDDLEMLAGVFAAYGLDAVAANIVADDDEGVFSSIGAKVERNGWLLVGERITTKVDGALVPRQTDWYVSAGRRFGKVMPYVVYGERKGEPRRDILGLLPQDNPLYPVLEGAVAGTRNEETYTSIGARWDFMSNVAFKADWTRFESKTGARAESDLASVGLVFTF</sequence>
<name>A0A853JH91_9GAMM</name>
<keyword evidence="1" id="KW-0732">Signal</keyword>
<accession>A0A853JH91</accession>